<dbReference type="InterPro" id="IPR000182">
    <property type="entry name" value="GNAT_dom"/>
</dbReference>
<dbReference type="Gene3D" id="3.40.630.30">
    <property type="match status" value="1"/>
</dbReference>
<dbReference type="PROSITE" id="PS51186">
    <property type="entry name" value="GNAT"/>
    <property type="match status" value="1"/>
</dbReference>
<dbReference type="Pfam" id="PF00583">
    <property type="entry name" value="Acetyltransf_1"/>
    <property type="match status" value="1"/>
</dbReference>
<sequence length="283" mass="31982">MLLPRCWIHVLLALLLLSFSFGRRVRNEAFLINVSSRIIGISSSRPTHATRQPNDRPPLRLPWGYDRRQQRPRPARQAAGESASVDTDVRDLKEKAPLVEIKPAKFHNLRAVSRLLVAEFYGSTIWYPAQCLVELNRLQENFHGYGEDASRHLMLLATSVEDGSLAGFVDIDGREKRPGQTGVRPYLSDLAVADRYRRMGIGTELVKACEDACIEWGYDNMYLKVREGNVAAEKLYENLGYVVYSNNSGFMVETTSDKPNDVMLCGDLRARRRREVAGAPEAE</sequence>
<evidence type="ECO:0000313" key="7">
    <source>
        <dbReference type="Proteomes" id="UP000002630"/>
    </source>
</evidence>
<evidence type="ECO:0000259" key="5">
    <source>
        <dbReference type="PROSITE" id="PS51186"/>
    </source>
</evidence>
<evidence type="ECO:0000256" key="1">
    <source>
        <dbReference type="ARBA" id="ARBA00022679"/>
    </source>
</evidence>
<dbReference type="OrthoDB" id="46406at2759"/>
<dbReference type="PANTHER" id="PTHR42919:SF8">
    <property type="entry name" value="N-ALPHA-ACETYLTRANSFERASE 50"/>
    <property type="match status" value="1"/>
</dbReference>
<evidence type="ECO:0000256" key="3">
    <source>
        <dbReference type="SAM" id="MobiDB-lite"/>
    </source>
</evidence>
<dbReference type="InterPro" id="IPR051556">
    <property type="entry name" value="N-term/lysine_N-AcTrnsfr"/>
</dbReference>
<evidence type="ECO:0000313" key="6">
    <source>
        <dbReference type="EMBL" id="CBN77487.1"/>
    </source>
</evidence>
<dbReference type="InParanoid" id="D8LQA7"/>
<evidence type="ECO:0000256" key="2">
    <source>
        <dbReference type="ARBA" id="ARBA00023315"/>
    </source>
</evidence>
<evidence type="ECO:0000256" key="4">
    <source>
        <dbReference type="SAM" id="SignalP"/>
    </source>
</evidence>
<dbReference type="CDD" id="cd04301">
    <property type="entry name" value="NAT_SF"/>
    <property type="match status" value="1"/>
</dbReference>
<reference evidence="6 7" key="1">
    <citation type="journal article" date="2010" name="Nature">
        <title>The Ectocarpus genome and the independent evolution of multicellularity in brown algae.</title>
        <authorList>
            <person name="Cock J.M."/>
            <person name="Sterck L."/>
            <person name="Rouze P."/>
            <person name="Scornet D."/>
            <person name="Allen A.E."/>
            <person name="Amoutzias G."/>
            <person name="Anthouard V."/>
            <person name="Artiguenave F."/>
            <person name="Aury J.M."/>
            <person name="Badger J.H."/>
            <person name="Beszteri B."/>
            <person name="Billiau K."/>
            <person name="Bonnet E."/>
            <person name="Bothwell J.H."/>
            <person name="Bowler C."/>
            <person name="Boyen C."/>
            <person name="Brownlee C."/>
            <person name="Carrano C.J."/>
            <person name="Charrier B."/>
            <person name="Cho G.Y."/>
            <person name="Coelho S.M."/>
            <person name="Collen J."/>
            <person name="Corre E."/>
            <person name="Da Silva C."/>
            <person name="Delage L."/>
            <person name="Delaroque N."/>
            <person name="Dittami S.M."/>
            <person name="Doulbeau S."/>
            <person name="Elias M."/>
            <person name="Farnham G."/>
            <person name="Gachon C.M."/>
            <person name="Gschloessl B."/>
            <person name="Heesch S."/>
            <person name="Jabbari K."/>
            <person name="Jubin C."/>
            <person name="Kawai H."/>
            <person name="Kimura K."/>
            <person name="Kloareg B."/>
            <person name="Kupper F.C."/>
            <person name="Lang D."/>
            <person name="Le Bail A."/>
            <person name="Leblanc C."/>
            <person name="Lerouge P."/>
            <person name="Lohr M."/>
            <person name="Lopez P.J."/>
            <person name="Martens C."/>
            <person name="Maumus F."/>
            <person name="Michel G."/>
            <person name="Miranda-Saavedra D."/>
            <person name="Morales J."/>
            <person name="Moreau H."/>
            <person name="Motomura T."/>
            <person name="Nagasato C."/>
            <person name="Napoli C.A."/>
            <person name="Nelson D.R."/>
            <person name="Nyvall-Collen P."/>
            <person name="Peters A.F."/>
            <person name="Pommier C."/>
            <person name="Potin P."/>
            <person name="Poulain J."/>
            <person name="Quesneville H."/>
            <person name="Read B."/>
            <person name="Rensing S.A."/>
            <person name="Ritter A."/>
            <person name="Rousvoal S."/>
            <person name="Samanta M."/>
            <person name="Samson G."/>
            <person name="Schroeder D.C."/>
            <person name="Segurens B."/>
            <person name="Strittmatter M."/>
            <person name="Tonon T."/>
            <person name="Tregear J.W."/>
            <person name="Valentin K."/>
            <person name="von Dassow P."/>
            <person name="Yamagishi T."/>
            <person name="Van de Peer Y."/>
            <person name="Wincker P."/>
        </authorList>
    </citation>
    <scope>NUCLEOTIDE SEQUENCE [LARGE SCALE GENOMIC DNA]</scope>
    <source>
        <strain evidence="7">Ec32 / CCAP1310/4</strain>
    </source>
</reference>
<feature type="chain" id="PRO_5003117467" description="N-acetyltransferase domain-containing protein" evidence="4">
    <location>
        <begin position="23"/>
        <end position="283"/>
    </location>
</feature>
<dbReference type="EMBL" id="FN649752">
    <property type="protein sequence ID" value="CBN77487.1"/>
    <property type="molecule type" value="Genomic_DNA"/>
</dbReference>
<dbReference type="GO" id="GO:0007064">
    <property type="term" value="P:mitotic sister chromatid cohesion"/>
    <property type="evidence" value="ECO:0007669"/>
    <property type="project" value="TreeGrafter"/>
</dbReference>
<gene>
    <name evidence="6" type="ORF">Esi_0059_0129</name>
</gene>
<accession>D8LQA7</accession>
<keyword evidence="4" id="KW-0732">Signal</keyword>
<dbReference type="GO" id="GO:0008080">
    <property type="term" value="F:N-acetyltransferase activity"/>
    <property type="evidence" value="ECO:0007669"/>
    <property type="project" value="TreeGrafter"/>
</dbReference>
<dbReference type="SUPFAM" id="SSF55729">
    <property type="entry name" value="Acyl-CoA N-acyltransferases (Nat)"/>
    <property type="match status" value="1"/>
</dbReference>
<feature type="region of interest" description="Disordered" evidence="3">
    <location>
        <begin position="45"/>
        <end position="86"/>
    </location>
</feature>
<feature type="signal peptide" evidence="4">
    <location>
        <begin position="1"/>
        <end position="22"/>
    </location>
</feature>
<name>D8LQA7_ECTSI</name>
<keyword evidence="1" id="KW-0808">Transferase</keyword>
<proteinExistence type="predicted"/>
<protein>
    <recommendedName>
        <fullName evidence="5">N-acetyltransferase domain-containing protein</fullName>
    </recommendedName>
</protein>
<dbReference type="EMBL" id="FN648807">
    <property type="protein sequence ID" value="CBN77487.1"/>
    <property type="molecule type" value="Genomic_DNA"/>
</dbReference>
<organism evidence="6 7">
    <name type="scientific">Ectocarpus siliculosus</name>
    <name type="common">Brown alga</name>
    <name type="synonym">Conferva siliculosa</name>
    <dbReference type="NCBI Taxonomy" id="2880"/>
    <lineage>
        <taxon>Eukaryota</taxon>
        <taxon>Sar</taxon>
        <taxon>Stramenopiles</taxon>
        <taxon>Ochrophyta</taxon>
        <taxon>PX clade</taxon>
        <taxon>Phaeophyceae</taxon>
        <taxon>Ectocarpales</taxon>
        <taxon>Ectocarpaceae</taxon>
        <taxon>Ectocarpus</taxon>
    </lineage>
</organism>
<dbReference type="AlphaFoldDB" id="D8LQA7"/>
<dbReference type="Proteomes" id="UP000002630">
    <property type="component" value="Linkage Group LG27"/>
</dbReference>
<feature type="domain" description="N-acetyltransferase" evidence="5">
    <location>
        <begin position="99"/>
        <end position="275"/>
    </location>
</feature>
<keyword evidence="2" id="KW-0012">Acyltransferase</keyword>
<dbReference type="eggNOG" id="ENOG502SB6B">
    <property type="taxonomic scope" value="Eukaryota"/>
</dbReference>
<dbReference type="InterPro" id="IPR016181">
    <property type="entry name" value="Acyl_CoA_acyltransferase"/>
</dbReference>
<keyword evidence="7" id="KW-1185">Reference proteome</keyword>
<dbReference type="GO" id="GO:0031415">
    <property type="term" value="C:NatA complex"/>
    <property type="evidence" value="ECO:0007669"/>
    <property type="project" value="TreeGrafter"/>
</dbReference>
<dbReference type="PANTHER" id="PTHR42919">
    <property type="entry name" value="N-ALPHA-ACETYLTRANSFERASE"/>
    <property type="match status" value="1"/>
</dbReference>